<feature type="transmembrane region" description="Helical" evidence="1">
    <location>
        <begin position="198"/>
        <end position="217"/>
    </location>
</feature>
<organism evidence="3 4">
    <name type="scientific">Peptostreptococcus stomatis DSM 17678</name>
    <dbReference type="NCBI Taxonomy" id="596315"/>
    <lineage>
        <taxon>Bacteria</taxon>
        <taxon>Bacillati</taxon>
        <taxon>Bacillota</taxon>
        <taxon>Clostridia</taxon>
        <taxon>Peptostreptococcales</taxon>
        <taxon>Peptostreptococcaceae</taxon>
        <taxon>Peptostreptococcus</taxon>
    </lineage>
</organism>
<feature type="transmembrane region" description="Helical" evidence="1">
    <location>
        <begin position="12"/>
        <end position="34"/>
    </location>
</feature>
<keyword evidence="1" id="KW-0472">Membrane</keyword>
<sequence length="218" mass="24715">MKRTLIRRIIECLVMLAISAALWQLTLIPIASTINKKAPLTLPQNVFVIAAFSVLVILINLYAKKQSYINWKEFFSENATIKWILFGLLATLVLHFLATYVGKIEGVPYLDPNVSTEGQYLVIEFMRTCILSPVTEELVFRRILTKVIFPGNLKVSLLITGLIFTAIHMPVSVGDWVNQLGAAAILSVIYYKTEKVEACILVHSFMNLFLNIILWWII</sequence>
<dbReference type="Pfam" id="PF02517">
    <property type="entry name" value="Rce1-like"/>
    <property type="match status" value="1"/>
</dbReference>
<feature type="transmembrane region" description="Helical" evidence="1">
    <location>
        <begin position="83"/>
        <end position="101"/>
    </location>
</feature>
<dbReference type="Proteomes" id="UP000003244">
    <property type="component" value="Unassembled WGS sequence"/>
</dbReference>
<feature type="domain" description="CAAX prenyl protease 2/Lysostaphin resistance protein A-like" evidence="2">
    <location>
        <begin position="121"/>
        <end position="209"/>
    </location>
</feature>
<dbReference type="PANTHER" id="PTHR36435:SF1">
    <property type="entry name" value="CAAX AMINO TERMINAL PROTEASE FAMILY PROTEIN"/>
    <property type="match status" value="1"/>
</dbReference>
<keyword evidence="3" id="KW-0645">Protease</keyword>
<proteinExistence type="predicted"/>
<name>E0E4R5_9FIRM</name>
<evidence type="ECO:0000313" key="3">
    <source>
        <dbReference type="EMBL" id="EFM64136.1"/>
    </source>
</evidence>
<dbReference type="GO" id="GO:0080120">
    <property type="term" value="P:CAAX-box protein maturation"/>
    <property type="evidence" value="ECO:0007669"/>
    <property type="project" value="UniProtKB-ARBA"/>
</dbReference>
<keyword evidence="3" id="KW-0378">Hydrolase</keyword>
<dbReference type="GeneID" id="84801285"/>
<dbReference type="GO" id="GO:0006508">
    <property type="term" value="P:proteolysis"/>
    <property type="evidence" value="ECO:0007669"/>
    <property type="project" value="UniProtKB-KW"/>
</dbReference>
<dbReference type="InterPro" id="IPR052710">
    <property type="entry name" value="CAAX_protease"/>
</dbReference>
<accession>E0E4R5</accession>
<dbReference type="RefSeq" id="WP_007790842.1">
    <property type="nucleotide sequence ID" value="NZ_ADGQ01000070.1"/>
</dbReference>
<keyword evidence="1" id="KW-0812">Transmembrane</keyword>
<feature type="transmembrane region" description="Helical" evidence="1">
    <location>
        <begin position="147"/>
        <end position="167"/>
    </location>
</feature>
<feature type="transmembrane region" description="Helical" evidence="1">
    <location>
        <begin position="46"/>
        <end position="63"/>
    </location>
</feature>
<evidence type="ECO:0000256" key="1">
    <source>
        <dbReference type="SAM" id="Phobius"/>
    </source>
</evidence>
<evidence type="ECO:0000313" key="4">
    <source>
        <dbReference type="Proteomes" id="UP000003244"/>
    </source>
</evidence>
<dbReference type="InterPro" id="IPR003675">
    <property type="entry name" value="Rce1/LyrA-like_dom"/>
</dbReference>
<protein>
    <submittedName>
        <fullName evidence="3">CAAX amino terminal protease family protein</fullName>
    </submittedName>
</protein>
<comment type="caution">
    <text evidence="3">The sequence shown here is derived from an EMBL/GenBank/DDBJ whole genome shotgun (WGS) entry which is preliminary data.</text>
</comment>
<dbReference type="PANTHER" id="PTHR36435">
    <property type="entry name" value="SLR1288 PROTEIN"/>
    <property type="match status" value="1"/>
</dbReference>
<dbReference type="EMBL" id="ADGQ01000070">
    <property type="protein sequence ID" value="EFM64136.1"/>
    <property type="molecule type" value="Genomic_DNA"/>
</dbReference>
<keyword evidence="4" id="KW-1185">Reference proteome</keyword>
<reference evidence="3 4" key="1">
    <citation type="submission" date="2010-08" db="EMBL/GenBank/DDBJ databases">
        <authorList>
            <person name="Harkins D.M."/>
            <person name="Madupu R."/>
            <person name="Durkin A.S."/>
            <person name="Torralba M."/>
            <person name="Methe B."/>
            <person name="Sutton G.G."/>
            <person name="Nelson K.E."/>
        </authorList>
    </citation>
    <scope>NUCLEOTIDE SEQUENCE [LARGE SCALE GENOMIC DNA]</scope>
    <source>
        <strain evidence="3 4">DSM 17678</strain>
    </source>
</reference>
<gene>
    <name evidence="3" type="ORF">HMPREF0634_0048</name>
</gene>
<keyword evidence="1" id="KW-1133">Transmembrane helix</keyword>
<dbReference type="AlphaFoldDB" id="E0E4R5"/>
<dbReference type="OrthoDB" id="1750890at2"/>
<evidence type="ECO:0000259" key="2">
    <source>
        <dbReference type="Pfam" id="PF02517"/>
    </source>
</evidence>
<dbReference type="GO" id="GO:0004175">
    <property type="term" value="F:endopeptidase activity"/>
    <property type="evidence" value="ECO:0007669"/>
    <property type="project" value="UniProtKB-ARBA"/>
</dbReference>
<dbReference type="STRING" id="596315.HMPREF0634_0048"/>